<dbReference type="RefSeq" id="WP_187717654.1">
    <property type="nucleotide sequence ID" value="NZ_JACTAH010000001.1"/>
</dbReference>
<dbReference type="EMBL" id="JACYTO010000001">
    <property type="protein sequence ID" value="MBD8502907.1"/>
    <property type="molecule type" value="Genomic_DNA"/>
</dbReference>
<comment type="caution">
    <text evidence="1">The sequence shown here is derived from an EMBL/GenBank/DDBJ whole genome shotgun (WGS) entry which is preliminary data.</text>
</comment>
<reference evidence="2" key="1">
    <citation type="submission" date="2023-07" db="EMBL/GenBank/DDBJ databases">
        <title>Thauera sp. CAU 1555 isolated from sand of Yaerae Beach.</title>
        <authorList>
            <person name="Kim W."/>
        </authorList>
    </citation>
    <scope>NUCLEOTIDE SEQUENCE [LARGE SCALE GENOMIC DNA]</scope>
    <source>
        <strain evidence="2">CAU 1555</strain>
    </source>
</reference>
<gene>
    <name evidence="1" type="ORF">IFO67_08435</name>
</gene>
<protein>
    <submittedName>
        <fullName evidence="1">DUF937 domain-containing protein</fullName>
    </submittedName>
</protein>
<organism evidence="1 2">
    <name type="scientific">Thauera sedimentorum</name>
    <dbReference type="NCBI Taxonomy" id="2767595"/>
    <lineage>
        <taxon>Bacteria</taxon>
        <taxon>Pseudomonadati</taxon>
        <taxon>Pseudomonadota</taxon>
        <taxon>Betaproteobacteria</taxon>
        <taxon>Rhodocyclales</taxon>
        <taxon>Zoogloeaceae</taxon>
        <taxon>Thauera</taxon>
    </lineage>
</organism>
<accession>A0ABR9B985</accession>
<sequence length="195" mass="19385">MQITDILAQMGGLQSVARELGVNESQVATGADALIPAILGGFKRQAQGQPAGADALGGLLGQFGGGLLDDVLAPQPTHVERGDAVLGQIFGSKDVSRAVADKAAAQSGLDASLLKKMLPMVAMLVTGYMQKQGGEGAAQAAPGSALGGLGALGGLLGGQSGSQASGLQGIASMLDMDGDGNPFDDILQMVGKVMR</sequence>
<evidence type="ECO:0000313" key="2">
    <source>
        <dbReference type="Proteomes" id="UP000603602"/>
    </source>
</evidence>
<evidence type="ECO:0000313" key="1">
    <source>
        <dbReference type="EMBL" id="MBD8502907.1"/>
    </source>
</evidence>
<keyword evidence="2" id="KW-1185">Reference proteome</keyword>
<proteinExistence type="predicted"/>
<dbReference type="Proteomes" id="UP000603602">
    <property type="component" value="Unassembled WGS sequence"/>
</dbReference>
<dbReference type="Pfam" id="PF06078">
    <property type="entry name" value="DUF937"/>
    <property type="match status" value="1"/>
</dbReference>
<name>A0ABR9B985_9RHOO</name>
<dbReference type="InterPro" id="IPR009282">
    <property type="entry name" value="DUF937"/>
</dbReference>